<comment type="caution">
    <text evidence="4">The sequence shown here is derived from an EMBL/GenBank/DDBJ whole genome shotgun (WGS) entry which is preliminary data.</text>
</comment>
<sequence length="188" mass="20896">MDINDSTPTILEHFIGQHDAVQQAIMGREYAYAEGEPFPNSLMVGPPGVGKTLLAKTIGHEMGVTCTEVLGQNLRDPCDLRGALVNAAHRDVLFIDESDELPRPSQVLLYRALEDRRLFLTMGVFTKTGTSVALEDFTVQLATNHESALLKPLRDRFSFTLRFTYYSVDELTAILAQRVKALGWSVPD</sequence>
<keyword evidence="1" id="KW-0547">Nucleotide-binding</keyword>
<dbReference type="EMBL" id="LAZR01003518">
    <property type="protein sequence ID" value="KKN17463.1"/>
    <property type="molecule type" value="Genomic_DNA"/>
</dbReference>
<dbReference type="InterPro" id="IPR003593">
    <property type="entry name" value="AAA+_ATPase"/>
</dbReference>
<dbReference type="Gene3D" id="3.40.50.300">
    <property type="entry name" value="P-loop containing nucleotide triphosphate hydrolases"/>
    <property type="match status" value="1"/>
</dbReference>
<dbReference type="CDD" id="cd00009">
    <property type="entry name" value="AAA"/>
    <property type="match status" value="1"/>
</dbReference>
<gene>
    <name evidence="4" type="ORF">LCGC14_0965710</name>
</gene>
<organism evidence="4">
    <name type="scientific">marine sediment metagenome</name>
    <dbReference type="NCBI Taxonomy" id="412755"/>
    <lineage>
        <taxon>unclassified sequences</taxon>
        <taxon>metagenomes</taxon>
        <taxon>ecological metagenomes</taxon>
    </lineage>
</organism>
<dbReference type="GO" id="GO:0009378">
    <property type="term" value="F:four-way junction helicase activity"/>
    <property type="evidence" value="ECO:0007669"/>
    <property type="project" value="InterPro"/>
</dbReference>
<dbReference type="SMART" id="SM00382">
    <property type="entry name" value="AAA"/>
    <property type="match status" value="1"/>
</dbReference>
<dbReference type="GO" id="GO:0006281">
    <property type="term" value="P:DNA repair"/>
    <property type="evidence" value="ECO:0007669"/>
    <property type="project" value="InterPro"/>
</dbReference>
<dbReference type="GO" id="GO:0005524">
    <property type="term" value="F:ATP binding"/>
    <property type="evidence" value="ECO:0007669"/>
    <property type="project" value="UniProtKB-KW"/>
</dbReference>
<dbReference type="PANTHER" id="PTHR42848">
    <property type="match status" value="1"/>
</dbReference>
<dbReference type="SUPFAM" id="SSF52540">
    <property type="entry name" value="P-loop containing nucleoside triphosphate hydrolases"/>
    <property type="match status" value="1"/>
</dbReference>
<feature type="domain" description="AAA+ ATPase" evidence="3">
    <location>
        <begin position="37"/>
        <end position="167"/>
    </location>
</feature>
<keyword evidence="2" id="KW-0067">ATP-binding</keyword>
<evidence type="ECO:0000256" key="2">
    <source>
        <dbReference type="ARBA" id="ARBA00022840"/>
    </source>
</evidence>
<evidence type="ECO:0000256" key="1">
    <source>
        <dbReference type="ARBA" id="ARBA00022741"/>
    </source>
</evidence>
<dbReference type="GO" id="GO:0006310">
    <property type="term" value="P:DNA recombination"/>
    <property type="evidence" value="ECO:0007669"/>
    <property type="project" value="InterPro"/>
</dbReference>
<feature type="non-terminal residue" evidence="4">
    <location>
        <position position="188"/>
    </location>
</feature>
<dbReference type="Pfam" id="PF05496">
    <property type="entry name" value="RuvB_N"/>
    <property type="match status" value="1"/>
</dbReference>
<dbReference type="InterPro" id="IPR027417">
    <property type="entry name" value="P-loop_NTPase"/>
</dbReference>
<dbReference type="GO" id="GO:0003677">
    <property type="term" value="F:DNA binding"/>
    <property type="evidence" value="ECO:0007669"/>
    <property type="project" value="InterPro"/>
</dbReference>
<dbReference type="AlphaFoldDB" id="A0A0F9RJQ7"/>
<accession>A0A0F9RJQ7</accession>
<evidence type="ECO:0000313" key="4">
    <source>
        <dbReference type="EMBL" id="KKN17463.1"/>
    </source>
</evidence>
<evidence type="ECO:0000259" key="3">
    <source>
        <dbReference type="SMART" id="SM00382"/>
    </source>
</evidence>
<dbReference type="InterPro" id="IPR008824">
    <property type="entry name" value="RuvB-like_N"/>
</dbReference>
<proteinExistence type="predicted"/>
<dbReference type="PANTHER" id="PTHR42848:SF1">
    <property type="entry name" value="HOLLIDAY JUNCTION BRANCH MIGRATION COMPLEX SUBUNIT RUVB"/>
    <property type="match status" value="1"/>
</dbReference>
<reference evidence="4" key="1">
    <citation type="journal article" date="2015" name="Nature">
        <title>Complex archaea that bridge the gap between prokaryotes and eukaryotes.</title>
        <authorList>
            <person name="Spang A."/>
            <person name="Saw J.H."/>
            <person name="Jorgensen S.L."/>
            <person name="Zaremba-Niedzwiedzka K."/>
            <person name="Martijn J."/>
            <person name="Lind A.E."/>
            <person name="van Eijk R."/>
            <person name="Schleper C."/>
            <person name="Guy L."/>
            <person name="Ettema T.J."/>
        </authorList>
    </citation>
    <scope>NUCLEOTIDE SEQUENCE</scope>
</reference>
<name>A0A0F9RJQ7_9ZZZZ</name>
<dbReference type="InterPro" id="IPR004605">
    <property type="entry name" value="DNA_helicase_Holl-junc_RuvB"/>
</dbReference>
<protein>
    <recommendedName>
        <fullName evidence="3">AAA+ ATPase domain-containing protein</fullName>
    </recommendedName>
</protein>